<protein>
    <submittedName>
        <fullName evidence="3">Uncharacterized protein</fullName>
    </submittedName>
</protein>
<dbReference type="InterPro" id="IPR041495">
    <property type="entry name" value="Mub_B2"/>
</dbReference>
<organism evidence="3 4">
    <name type="scientific">Ligilactobacillus murinus</name>
    <dbReference type="NCBI Taxonomy" id="1622"/>
    <lineage>
        <taxon>Bacteria</taxon>
        <taxon>Bacillati</taxon>
        <taxon>Bacillota</taxon>
        <taxon>Bacilli</taxon>
        <taxon>Lactobacillales</taxon>
        <taxon>Lactobacillaceae</taxon>
        <taxon>Ligilactobacillus</taxon>
    </lineage>
</organism>
<dbReference type="Gene3D" id="3.10.20.470">
    <property type="match status" value="1"/>
</dbReference>
<dbReference type="RefSeq" id="WP_404899885.1">
    <property type="nucleotide sequence ID" value="NZ_QZFR01000189.1"/>
</dbReference>
<proteinExistence type="predicted"/>
<feature type="non-terminal residue" evidence="3">
    <location>
        <position position="1"/>
    </location>
</feature>
<dbReference type="Gene3D" id="2.60.40.4300">
    <property type="match status" value="2"/>
</dbReference>
<evidence type="ECO:0000259" key="2">
    <source>
        <dbReference type="Pfam" id="PF17966"/>
    </source>
</evidence>
<feature type="domain" description="Mub B2-like" evidence="2">
    <location>
        <begin position="1"/>
        <end position="90"/>
    </location>
</feature>
<feature type="domain" description="Mucin binding" evidence="1">
    <location>
        <begin position="92"/>
        <end position="171"/>
    </location>
</feature>
<dbReference type="Pfam" id="PF17966">
    <property type="entry name" value="Muc_B2"/>
    <property type="match status" value="2"/>
</dbReference>
<evidence type="ECO:0000259" key="1">
    <source>
        <dbReference type="Pfam" id="PF17965"/>
    </source>
</evidence>
<evidence type="ECO:0000313" key="4">
    <source>
        <dbReference type="Proteomes" id="UP000289316"/>
    </source>
</evidence>
<dbReference type="Pfam" id="PF17965">
    <property type="entry name" value="MucBP_2"/>
    <property type="match status" value="1"/>
</dbReference>
<accession>A0A4Q1ZTZ2</accession>
<feature type="domain" description="Mub B2-like" evidence="2">
    <location>
        <begin position="181"/>
        <end position="273"/>
    </location>
</feature>
<gene>
    <name evidence="3" type="ORF">D6C19_11845</name>
</gene>
<dbReference type="Proteomes" id="UP000289316">
    <property type="component" value="Unassembled WGS sequence"/>
</dbReference>
<reference evidence="3 4" key="1">
    <citation type="submission" date="2018-09" db="EMBL/GenBank/DDBJ databases">
        <title>Murine metabolic-syndrome-specific gut microbial biobank.</title>
        <authorList>
            <person name="Liu C."/>
        </authorList>
    </citation>
    <scope>NUCLEOTIDE SEQUENCE [LARGE SCALE GENOMIC DNA]</scope>
    <source>
        <strain evidence="3 4">C-30</strain>
    </source>
</reference>
<name>A0A4Q1ZTZ2_9LACO</name>
<evidence type="ECO:0000313" key="3">
    <source>
        <dbReference type="EMBL" id="RXV59491.1"/>
    </source>
</evidence>
<sequence length="299" mass="32258">INYVYRTGPKAGQMVSADSVNSHTFVPTYTVDQVTRENVGEPSWAPETAEFSAVTSPTVSGYTSDRSVVEKMTITPSSKDNVVTVYYDANEQRLTYTVIDDGDNGKVLANNELLATGDSESVVGDKVSTDYQALIQSYLDKGYVLVSADALPANFDNNDAVDQNVVLHLAHGTKEVVGTPKTVTQTVTYVYGNGPKKGQSAADTYTKGYQFTSVDTIDTVTGAILNTVWSPAQTTEVIQSPTVKGYTPDRNEISGQTITHDSEDLSTVVTYTAGDQTVKVHYIDVYGGANKELTDQLQT</sequence>
<dbReference type="AlphaFoldDB" id="A0A4Q1ZTZ2"/>
<dbReference type="EMBL" id="QZFR01000189">
    <property type="protein sequence ID" value="RXV59491.1"/>
    <property type="molecule type" value="Genomic_DNA"/>
</dbReference>
<feature type="non-terminal residue" evidence="3">
    <location>
        <position position="299"/>
    </location>
</feature>
<dbReference type="InterPro" id="IPR041558">
    <property type="entry name" value="MucBP_2"/>
</dbReference>
<comment type="caution">
    <text evidence="3">The sequence shown here is derived from an EMBL/GenBank/DDBJ whole genome shotgun (WGS) entry which is preliminary data.</text>
</comment>